<proteinExistence type="predicted"/>
<reference evidence="1 2" key="1">
    <citation type="submission" date="2017-04" db="EMBL/GenBank/DDBJ databases">
        <title>Novel microbial lineages endemic to geothermal iron-oxide mats fill important gaps in the evolutionary history of Archaea.</title>
        <authorList>
            <person name="Jay Z.J."/>
            <person name="Beam J.P."/>
            <person name="Dlakic M."/>
            <person name="Rusch D.B."/>
            <person name="Kozubal M.A."/>
            <person name="Inskeep W.P."/>
        </authorList>
    </citation>
    <scope>NUCLEOTIDE SEQUENCE [LARGE SCALE GENOMIC DNA]</scope>
    <source>
        <strain evidence="1">OSP_D</strain>
    </source>
</reference>
<organism evidence="1 2">
    <name type="scientific">Candidatus Marsarchaeota G1 archaeon OSP_D</name>
    <dbReference type="NCBI Taxonomy" id="1978155"/>
    <lineage>
        <taxon>Archaea</taxon>
        <taxon>Candidatus Marsarchaeota</taxon>
        <taxon>Candidatus Marsarchaeota group 1</taxon>
    </lineage>
</organism>
<evidence type="ECO:0000313" key="1">
    <source>
        <dbReference type="EMBL" id="PSN81706.1"/>
    </source>
</evidence>
<dbReference type="AlphaFoldDB" id="A0A2R6A5P2"/>
<sequence length="76" mass="9084">MEIEAEKEEQKIENIELEGEGIPRRFSRSEDYLKGYKAGWFAAKTNLLKNYLNLENRLNKSLLKRSLLRKSLRKRK</sequence>
<gene>
    <name evidence="1" type="ORF">B9Q01_10615</name>
</gene>
<name>A0A2R6A5P2_9ARCH</name>
<dbReference type="EMBL" id="NEXC01000180">
    <property type="protein sequence ID" value="PSN81706.1"/>
    <property type="molecule type" value="Genomic_DNA"/>
</dbReference>
<comment type="caution">
    <text evidence="1">The sequence shown here is derived from an EMBL/GenBank/DDBJ whole genome shotgun (WGS) entry which is preliminary data.</text>
</comment>
<protein>
    <submittedName>
        <fullName evidence="1">Uncharacterized protein</fullName>
    </submittedName>
</protein>
<accession>A0A2R6A5P2</accession>
<evidence type="ECO:0000313" key="2">
    <source>
        <dbReference type="Proteomes" id="UP000240880"/>
    </source>
</evidence>
<dbReference type="Proteomes" id="UP000240880">
    <property type="component" value="Unassembled WGS sequence"/>
</dbReference>